<protein>
    <submittedName>
        <fullName evidence="2">Uncharacterized protein</fullName>
    </submittedName>
</protein>
<evidence type="ECO:0000313" key="3">
    <source>
        <dbReference type="Proteomes" id="UP001516400"/>
    </source>
</evidence>
<dbReference type="EMBL" id="JABFTP020000062">
    <property type="protein sequence ID" value="KAL3273847.1"/>
    <property type="molecule type" value="Genomic_DNA"/>
</dbReference>
<gene>
    <name evidence="2" type="ORF">HHI36_015273</name>
</gene>
<keyword evidence="3" id="KW-1185">Reference proteome</keyword>
<evidence type="ECO:0000256" key="1">
    <source>
        <dbReference type="SAM" id="Phobius"/>
    </source>
</evidence>
<sequence length="153" mass="17757">MEIRIRKQVNFVLLLCTNVVFLSTYWASFPEAGGSGRRSDHRVNWYTSELEEMRSHLQLLDFLYSWQGGDRLKKRKINANDNHILSSRNFTCSSWKLVNSFRNTSDSFQNSELDADAFLNYFDSVTEAVAASMSNELMEDPINLMEQLTEEKP</sequence>
<feature type="non-terminal residue" evidence="2">
    <location>
        <position position="153"/>
    </location>
</feature>
<keyword evidence="1" id="KW-0812">Transmembrane</keyword>
<evidence type="ECO:0000313" key="2">
    <source>
        <dbReference type="EMBL" id="KAL3273847.1"/>
    </source>
</evidence>
<accession>A0ABD2N5K1</accession>
<name>A0ABD2N5K1_9CUCU</name>
<comment type="caution">
    <text evidence="2">The sequence shown here is derived from an EMBL/GenBank/DDBJ whole genome shotgun (WGS) entry which is preliminary data.</text>
</comment>
<reference evidence="2 3" key="1">
    <citation type="journal article" date="2021" name="BMC Biol.">
        <title>Horizontally acquired antibacterial genes associated with adaptive radiation of ladybird beetles.</title>
        <authorList>
            <person name="Li H.S."/>
            <person name="Tang X.F."/>
            <person name="Huang Y.H."/>
            <person name="Xu Z.Y."/>
            <person name="Chen M.L."/>
            <person name="Du X.Y."/>
            <person name="Qiu B.Y."/>
            <person name="Chen P.T."/>
            <person name="Zhang W."/>
            <person name="Slipinski A."/>
            <person name="Escalona H.E."/>
            <person name="Waterhouse R.M."/>
            <person name="Zwick A."/>
            <person name="Pang H."/>
        </authorList>
    </citation>
    <scope>NUCLEOTIDE SEQUENCE [LARGE SCALE GENOMIC DNA]</scope>
    <source>
        <strain evidence="2">SYSU2018</strain>
    </source>
</reference>
<organism evidence="2 3">
    <name type="scientific">Cryptolaemus montrouzieri</name>
    <dbReference type="NCBI Taxonomy" id="559131"/>
    <lineage>
        <taxon>Eukaryota</taxon>
        <taxon>Metazoa</taxon>
        <taxon>Ecdysozoa</taxon>
        <taxon>Arthropoda</taxon>
        <taxon>Hexapoda</taxon>
        <taxon>Insecta</taxon>
        <taxon>Pterygota</taxon>
        <taxon>Neoptera</taxon>
        <taxon>Endopterygota</taxon>
        <taxon>Coleoptera</taxon>
        <taxon>Polyphaga</taxon>
        <taxon>Cucujiformia</taxon>
        <taxon>Coccinelloidea</taxon>
        <taxon>Coccinellidae</taxon>
        <taxon>Scymninae</taxon>
        <taxon>Scymnini</taxon>
        <taxon>Cryptolaemus</taxon>
    </lineage>
</organism>
<keyword evidence="1" id="KW-0472">Membrane</keyword>
<dbReference type="Proteomes" id="UP001516400">
    <property type="component" value="Unassembled WGS sequence"/>
</dbReference>
<dbReference type="AlphaFoldDB" id="A0ABD2N5K1"/>
<keyword evidence="1" id="KW-1133">Transmembrane helix</keyword>
<feature type="transmembrane region" description="Helical" evidence="1">
    <location>
        <begin position="12"/>
        <end position="29"/>
    </location>
</feature>
<proteinExistence type="predicted"/>